<organism evidence="1">
    <name type="scientific">Cyprideis torosa</name>
    <dbReference type="NCBI Taxonomy" id="163714"/>
    <lineage>
        <taxon>Eukaryota</taxon>
        <taxon>Metazoa</taxon>
        <taxon>Ecdysozoa</taxon>
        <taxon>Arthropoda</taxon>
        <taxon>Crustacea</taxon>
        <taxon>Oligostraca</taxon>
        <taxon>Ostracoda</taxon>
        <taxon>Podocopa</taxon>
        <taxon>Podocopida</taxon>
        <taxon>Cytherocopina</taxon>
        <taxon>Cytheroidea</taxon>
        <taxon>Cytherideidae</taxon>
        <taxon>Cyprideis</taxon>
    </lineage>
</organism>
<proteinExistence type="predicted"/>
<dbReference type="AlphaFoldDB" id="A0A7R8WMP2"/>
<protein>
    <submittedName>
        <fullName evidence="1">Uncharacterized protein</fullName>
    </submittedName>
</protein>
<gene>
    <name evidence="1" type="ORF">CTOB1V02_LOCUS9624</name>
</gene>
<reference evidence="1" key="1">
    <citation type="submission" date="2020-11" db="EMBL/GenBank/DDBJ databases">
        <authorList>
            <person name="Tran Van P."/>
        </authorList>
    </citation>
    <scope>NUCLEOTIDE SEQUENCE</scope>
</reference>
<name>A0A7R8WMP2_9CRUS</name>
<evidence type="ECO:0000313" key="1">
    <source>
        <dbReference type="EMBL" id="CAD7231781.1"/>
    </source>
</evidence>
<sequence>MEASYSFRSVFLIAAFFITKGAALTCYTCADQRPSDLDLPFCDAEDTKQDCPAGEPYCFYFKVDQQSEFKGCSKNNQIQKSLESVKLGQANADLWNKADDLDDNTCHVITVDEGGKKHEVKMCKCSESNCNDGSQGSGSSPINRGLTVISLTSLLISLFYGRMN</sequence>
<dbReference type="EMBL" id="OB663870">
    <property type="protein sequence ID" value="CAD7231781.1"/>
    <property type="molecule type" value="Genomic_DNA"/>
</dbReference>
<accession>A0A7R8WMP2</accession>